<accession>A0AAV5T905</accession>
<dbReference type="AlphaFoldDB" id="A0AAV5T905"/>
<dbReference type="EMBL" id="BTSX01000003">
    <property type="protein sequence ID" value="GMS89304.1"/>
    <property type="molecule type" value="Genomic_DNA"/>
</dbReference>
<name>A0AAV5T905_9BILA</name>
<comment type="caution">
    <text evidence="2">The sequence shown here is derived from an EMBL/GenBank/DDBJ whole genome shotgun (WGS) entry which is preliminary data.</text>
</comment>
<evidence type="ECO:0000313" key="1">
    <source>
        <dbReference type="EMBL" id="GMS89304.1"/>
    </source>
</evidence>
<dbReference type="EMBL" id="BTSX01000003">
    <property type="protein sequence ID" value="GMS89308.1"/>
    <property type="molecule type" value="Genomic_DNA"/>
</dbReference>
<reference evidence="2" key="1">
    <citation type="submission" date="2023-10" db="EMBL/GenBank/DDBJ databases">
        <title>Genome assembly of Pristionchus species.</title>
        <authorList>
            <person name="Yoshida K."/>
            <person name="Sommer R.J."/>
        </authorList>
    </citation>
    <scope>NUCLEOTIDE SEQUENCE</scope>
    <source>
        <strain evidence="2">RS0144</strain>
    </source>
</reference>
<protein>
    <submittedName>
        <fullName evidence="2">Uncharacterized protein</fullName>
    </submittedName>
</protein>
<sequence>MRHSSLALFGFKKPRSQSALRLDRLLFDGLHLIQEGMCADLIKGISNSKSPWKVERDIGLIKQEI</sequence>
<evidence type="ECO:0000313" key="3">
    <source>
        <dbReference type="Proteomes" id="UP001432027"/>
    </source>
</evidence>
<organism evidence="2 3">
    <name type="scientific">Pristionchus entomophagus</name>
    <dbReference type="NCBI Taxonomy" id="358040"/>
    <lineage>
        <taxon>Eukaryota</taxon>
        <taxon>Metazoa</taxon>
        <taxon>Ecdysozoa</taxon>
        <taxon>Nematoda</taxon>
        <taxon>Chromadorea</taxon>
        <taxon>Rhabditida</taxon>
        <taxon>Rhabditina</taxon>
        <taxon>Diplogasteromorpha</taxon>
        <taxon>Diplogasteroidea</taxon>
        <taxon>Neodiplogasteridae</taxon>
        <taxon>Pristionchus</taxon>
    </lineage>
</organism>
<evidence type="ECO:0000313" key="2">
    <source>
        <dbReference type="EMBL" id="GMS89308.1"/>
    </source>
</evidence>
<keyword evidence="3" id="KW-1185">Reference proteome</keyword>
<dbReference type="Proteomes" id="UP001432027">
    <property type="component" value="Unassembled WGS sequence"/>
</dbReference>
<proteinExistence type="predicted"/>
<gene>
    <name evidence="1" type="ORF">PENTCL1PPCAC_11479</name>
    <name evidence="2" type="ORF">PENTCL1PPCAC_11483</name>
</gene>